<evidence type="ECO:0000313" key="4">
    <source>
        <dbReference type="EMBL" id="MFC3898923.1"/>
    </source>
</evidence>
<evidence type="ECO:0000313" key="5">
    <source>
        <dbReference type="Proteomes" id="UP001595690"/>
    </source>
</evidence>
<keyword evidence="5" id="KW-1185">Reference proteome</keyword>
<dbReference type="SMART" id="SM00894">
    <property type="entry name" value="Excalibur"/>
    <property type="match status" value="1"/>
</dbReference>
<feature type="domain" description="Excalibur calcium-binding" evidence="3">
    <location>
        <begin position="195"/>
        <end position="231"/>
    </location>
</feature>
<evidence type="ECO:0000256" key="1">
    <source>
        <dbReference type="SAM" id="MobiDB-lite"/>
    </source>
</evidence>
<gene>
    <name evidence="4" type="ORF">ACFOWZ_46280</name>
</gene>
<accession>A0ABV8CB21</accession>
<evidence type="ECO:0000259" key="3">
    <source>
        <dbReference type="SMART" id="SM00894"/>
    </source>
</evidence>
<feature type="signal peptide" evidence="2">
    <location>
        <begin position="1"/>
        <end position="23"/>
    </location>
</feature>
<proteinExistence type="predicted"/>
<sequence length="235" mass="24083">MSGWRTVGGVLLALLSAGCTAQAQQSTPVAVEKRAGETQVTTSPSVPPAMLGISVVSVVDGRAVMLSDGSKAEVSGLAQPGPCWAEAAAGFARSMLLNQQVRYDRATGALTLADGTDYALLALGNGAGRTAGAPSPAQKEAEGAAQRVPIGLWGAPCGGKDATVTPTPPPPPPPPPTTTPPKPTTTTKPTPKPVFFATCDDAWRAGAAPIYWGQPGYRVELDYNRNGIACEPPRR</sequence>
<organism evidence="4 5">
    <name type="scientific">Lentzea rhizosphaerae</name>
    <dbReference type="NCBI Taxonomy" id="2041025"/>
    <lineage>
        <taxon>Bacteria</taxon>
        <taxon>Bacillati</taxon>
        <taxon>Actinomycetota</taxon>
        <taxon>Actinomycetes</taxon>
        <taxon>Pseudonocardiales</taxon>
        <taxon>Pseudonocardiaceae</taxon>
        <taxon>Lentzea</taxon>
    </lineage>
</organism>
<dbReference type="Pfam" id="PF05901">
    <property type="entry name" value="Excalibur"/>
    <property type="match status" value="1"/>
</dbReference>
<dbReference type="InterPro" id="IPR008613">
    <property type="entry name" value="Excalibur_Ca-bd_domain"/>
</dbReference>
<keyword evidence="2" id="KW-0732">Signal</keyword>
<dbReference type="PROSITE" id="PS51257">
    <property type="entry name" value="PROKAR_LIPOPROTEIN"/>
    <property type="match status" value="1"/>
</dbReference>
<feature type="chain" id="PRO_5047420821" evidence="2">
    <location>
        <begin position="24"/>
        <end position="235"/>
    </location>
</feature>
<feature type="region of interest" description="Disordered" evidence="1">
    <location>
        <begin position="155"/>
        <end position="192"/>
    </location>
</feature>
<protein>
    <submittedName>
        <fullName evidence="4">Thermonuclease family protein</fullName>
    </submittedName>
</protein>
<reference evidence="5" key="1">
    <citation type="journal article" date="2019" name="Int. J. Syst. Evol. Microbiol.">
        <title>The Global Catalogue of Microorganisms (GCM) 10K type strain sequencing project: providing services to taxonomists for standard genome sequencing and annotation.</title>
        <authorList>
            <consortium name="The Broad Institute Genomics Platform"/>
            <consortium name="The Broad Institute Genome Sequencing Center for Infectious Disease"/>
            <person name="Wu L."/>
            <person name="Ma J."/>
        </authorList>
    </citation>
    <scope>NUCLEOTIDE SEQUENCE [LARGE SCALE GENOMIC DNA]</scope>
    <source>
        <strain evidence="5">CGMCC 4.7405</strain>
    </source>
</reference>
<dbReference type="InterPro" id="IPR035437">
    <property type="entry name" value="SNase_OB-fold_sf"/>
</dbReference>
<feature type="compositionally biased region" description="Pro residues" evidence="1">
    <location>
        <begin position="166"/>
        <end position="183"/>
    </location>
</feature>
<dbReference type="RefSeq" id="WP_382380793.1">
    <property type="nucleotide sequence ID" value="NZ_JBHRZI010000057.1"/>
</dbReference>
<name>A0ABV8CB21_9PSEU</name>
<comment type="caution">
    <text evidence="4">The sequence shown here is derived from an EMBL/GenBank/DDBJ whole genome shotgun (WGS) entry which is preliminary data.</text>
</comment>
<dbReference type="EMBL" id="JBHRZI010000057">
    <property type="protein sequence ID" value="MFC3898923.1"/>
    <property type="molecule type" value="Genomic_DNA"/>
</dbReference>
<dbReference type="SUPFAM" id="SSF50199">
    <property type="entry name" value="Staphylococcal nuclease"/>
    <property type="match status" value="1"/>
</dbReference>
<evidence type="ECO:0000256" key="2">
    <source>
        <dbReference type="SAM" id="SignalP"/>
    </source>
</evidence>
<dbReference type="Proteomes" id="UP001595690">
    <property type="component" value="Unassembled WGS sequence"/>
</dbReference>